<organism evidence="1 2">
    <name type="scientific">Spirilliplanes yamanashiensis</name>
    <dbReference type="NCBI Taxonomy" id="42233"/>
    <lineage>
        <taxon>Bacteria</taxon>
        <taxon>Bacillati</taxon>
        <taxon>Actinomycetota</taxon>
        <taxon>Actinomycetes</taxon>
        <taxon>Micromonosporales</taxon>
        <taxon>Micromonosporaceae</taxon>
        <taxon>Spirilliplanes</taxon>
    </lineage>
</organism>
<name>A0A8J4DKP2_9ACTN</name>
<dbReference type="Proteomes" id="UP000652013">
    <property type="component" value="Unassembled WGS sequence"/>
</dbReference>
<gene>
    <name evidence="1" type="ORF">Sya03_48690</name>
</gene>
<protein>
    <submittedName>
        <fullName evidence="1">Uncharacterized protein</fullName>
    </submittedName>
</protein>
<evidence type="ECO:0000313" key="1">
    <source>
        <dbReference type="EMBL" id="GIJ05517.1"/>
    </source>
</evidence>
<accession>A0A8J4DKP2</accession>
<proteinExistence type="predicted"/>
<dbReference type="AlphaFoldDB" id="A0A8J4DKP2"/>
<comment type="caution">
    <text evidence="1">The sequence shown here is derived from an EMBL/GenBank/DDBJ whole genome shotgun (WGS) entry which is preliminary data.</text>
</comment>
<sequence length="158" mass="16191">MGARPAGYSDGMTYRVEYGGGDVEIPALDAAIESAKQAIAADAGPVSEWVVEHDEAINDWFVQGLVNGRPVGTTAVVSGPEPTVPVDLTPTSPAAPEGWLQSVAFDGGTPAEVFGKATAWLAAAHPGAVEVSDVGWQAGPQGLQLRLHYRGSGGAGPW</sequence>
<reference evidence="1" key="1">
    <citation type="submission" date="2021-01" db="EMBL/GenBank/DDBJ databases">
        <title>Whole genome shotgun sequence of Spirilliplanes yamanashiensis NBRC 15828.</title>
        <authorList>
            <person name="Komaki H."/>
            <person name="Tamura T."/>
        </authorList>
    </citation>
    <scope>NUCLEOTIDE SEQUENCE</scope>
    <source>
        <strain evidence="1">NBRC 15828</strain>
    </source>
</reference>
<keyword evidence="2" id="KW-1185">Reference proteome</keyword>
<evidence type="ECO:0000313" key="2">
    <source>
        <dbReference type="Proteomes" id="UP000652013"/>
    </source>
</evidence>
<dbReference type="EMBL" id="BOOY01000034">
    <property type="protein sequence ID" value="GIJ05517.1"/>
    <property type="molecule type" value="Genomic_DNA"/>
</dbReference>